<reference evidence="3" key="1">
    <citation type="journal article" date="2019" name="Int. J. Syst. Evol. Microbiol.">
        <title>The Global Catalogue of Microorganisms (GCM) 10K type strain sequencing project: providing services to taxonomists for standard genome sequencing and annotation.</title>
        <authorList>
            <consortium name="The Broad Institute Genomics Platform"/>
            <consortium name="The Broad Institute Genome Sequencing Center for Infectious Disease"/>
            <person name="Wu L."/>
            <person name="Ma J."/>
        </authorList>
    </citation>
    <scope>NUCLEOTIDE SEQUENCE [LARGE SCALE GENOMIC DNA]</scope>
    <source>
        <strain evidence="3">NBRC 108565</strain>
    </source>
</reference>
<proteinExistence type="predicted"/>
<dbReference type="Gene3D" id="2.30.40.10">
    <property type="entry name" value="Urease, subunit C, domain 1"/>
    <property type="match status" value="1"/>
</dbReference>
<dbReference type="PANTHER" id="PTHR22642">
    <property type="entry name" value="IMIDAZOLONEPROPIONASE"/>
    <property type="match status" value="1"/>
</dbReference>
<gene>
    <name evidence="2" type="ORF">GCM10025865_29240</name>
</gene>
<name>A0ABN6XFS3_9CELL</name>
<evidence type="ECO:0000313" key="2">
    <source>
        <dbReference type="EMBL" id="BDZ43625.1"/>
    </source>
</evidence>
<protein>
    <submittedName>
        <fullName evidence="2">Amidohydrolase</fullName>
    </submittedName>
</protein>
<dbReference type="EMBL" id="AP027729">
    <property type="protein sequence ID" value="BDZ43625.1"/>
    <property type="molecule type" value="Genomic_DNA"/>
</dbReference>
<sequence length="555" mass="57647">MTTILYRGGTIHSAADPFAEALLVADGVIAWIGANDTADGLAHRADRVVELDGALVAPGFVDSHVHTLETGLALTGVDLSASAGVTSLGEALAAVRRAVDARPAAAADDVVRAFGWDETEWPEGRAPTRHELDDAARGAKVYAARVDVHSAVVSSALADGAGLAGLEGWTDEGWVTLDANEAARDAARDLPPARRSELYRIVLEHAASRGIVSLHENSAPHIDTRAGLRELMDDTRDPASGLPLVVGYRGELCATADEARALLEELPGLRGIGGDLDVDGSIGSRTAALRHRYTDLTDAAYGAGGPDGRGLLYLDAEQVAAHLVAVTEAGSQGGFHVIGDRAMDTFVEGLTAAGEQVGHGPLRAARHRVEHAMMVDANALGSLLLLGVCLSIQPGFDAAWGGPDGMYATRLGSTRIGGMNAFADLAGAGIPIAFGSDAPVTPLDPWGAVRATLEHADPEQRISARAAFRAHTRGGWRLAHLDDSGAGEIKVGAPAHLAVWRAEHLAVQGGNQRRSSWSTDARAGTPLLPALGGDEPEPTCLQTVRDGVVVHDTLG</sequence>
<dbReference type="Gene3D" id="3.10.310.70">
    <property type="match status" value="1"/>
</dbReference>
<dbReference type="Pfam" id="PF07969">
    <property type="entry name" value="Amidohydro_3"/>
    <property type="match status" value="1"/>
</dbReference>
<accession>A0ABN6XFS3</accession>
<dbReference type="RefSeq" id="WP_286217807.1">
    <property type="nucleotide sequence ID" value="NZ_AP027729.1"/>
</dbReference>
<dbReference type="Gene3D" id="3.20.20.140">
    <property type="entry name" value="Metal-dependent hydrolases"/>
    <property type="match status" value="1"/>
</dbReference>
<dbReference type="InterPro" id="IPR032466">
    <property type="entry name" value="Metal_Hydrolase"/>
</dbReference>
<dbReference type="InterPro" id="IPR013108">
    <property type="entry name" value="Amidohydro_3"/>
</dbReference>
<dbReference type="PANTHER" id="PTHR22642:SF2">
    <property type="entry name" value="PROTEIN LONG AFTER FAR-RED 3"/>
    <property type="match status" value="1"/>
</dbReference>
<dbReference type="InterPro" id="IPR011059">
    <property type="entry name" value="Metal-dep_hydrolase_composite"/>
</dbReference>
<dbReference type="Proteomes" id="UP001321475">
    <property type="component" value="Chromosome"/>
</dbReference>
<evidence type="ECO:0000259" key="1">
    <source>
        <dbReference type="Pfam" id="PF07969"/>
    </source>
</evidence>
<dbReference type="SUPFAM" id="SSF51338">
    <property type="entry name" value="Composite domain of metallo-dependent hydrolases"/>
    <property type="match status" value="1"/>
</dbReference>
<keyword evidence="3" id="KW-1185">Reference proteome</keyword>
<feature type="domain" description="Amidohydrolase 3" evidence="1">
    <location>
        <begin position="47"/>
        <end position="551"/>
    </location>
</feature>
<dbReference type="SUPFAM" id="SSF51556">
    <property type="entry name" value="Metallo-dependent hydrolases"/>
    <property type="match status" value="1"/>
</dbReference>
<organism evidence="2 3">
    <name type="scientific">Paraoerskovia sediminicola</name>
    <dbReference type="NCBI Taxonomy" id="1138587"/>
    <lineage>
        <taxon>Bacteria</taxon>
        <taxon>Bacillati</taxon>
        <taxon>Actinomycetota</taxon>
        <taxon>Actinomycetes</taxon>
        <taxon>Micrococcales</taxon>
        <taxon>Cellulomonadaceae</taxon>
        <taxon>Paraoerskovia</taxon>
    </lineage>
</organism>
<evidence type="ECO:0000313" key="3">
    <source>
        <dbReference type="Proteomes" id="UP001321475"/>
    </source>
</evidence>